<evidence type="ECO:0000256" key="1">
    <source>
        <dbReference type="SAM" id="MobiDB-lite"/>
    </source>
</evidence>
<accession>A0AAQ4EMR8</accession>
<feature type="compositionally biased region" description="Gly residues" evidence="1">
    <location>
        <begin position="1"/>
        <end position="11"/>
    </location>
</feature>
<feature type="compositionally biased region" description="Polar residues" evidence="1">
    <location>
        <begin position="139"/>
        <end position="153"/>
    </location>
</feature>
<feature type="compositionally biased region" description="Basic and acidic residues" evidence="1">
    <location>
        <begin position="215"/>
        <end position="224"/>
    </location>
</feature>
<reference evidence="3 4" key="1">
    <citation type="journal article" date="2023" name="Arcadia Sci">
        <title>De novo assembly of a long-read Amblyomma americanum tick genome.</title>
        <authorList>
            <person name="Chou S."/>
            <person name="Poskanzer K.E."/>
            <person name="Rollins M."/>
            <person name="Thuy-Boun P.S."/>
        </authorList>
    </citation>
    <scope>NUCLEOTIDE SEQUENCE [LARGE SCALE GENOMIC DNA]</scope>
    <source>
        <strain evidence="3">F_SG_1</strain>
        <tissue evidence="3">Salivary glands</tissue>
    </source>
</reference>
<evidence type="ECO:0000313" key="3">
    <source>
        <dbReference type="EMBL" id="KAK8776092.1"/>
    </source>
</evidence>
<feature type="region of interest" description="Disordered" evidence="1">
    <location>
        <begin position="1"/>
        <end position="284"/>
    </location>
</feature>
<keyword evidence="2" id="KW-0472">Membrane</keyword>
<gene>
    <name evidence="3" type="ORF">V5799_030553</name>
</gene>
<organism evidence="3 4">
    <name type="scientific">Amblyomma americanum</name>
    <name type="common">Lone star tick</name>
    <dbReference type="NCBI Taxonomy" id="6943"/>
    <lineage>
        <taxon>Eukaryota</taxon>
        <taxon>Metazoa</taxon>
        <taxon>Ecdysozoa</taxon>
        <taxon>Arthropoda</taxon>
        <taxon>Chelicerata</taxon>
        <taxon>Arachnida</taxon>
        <taxon>Acari</taxon>
        <taxon>Parasitiformes</taxon>
        <taxon>Ixodida</taxon>
        <taxon>Ixodoidea</taxon>
        <taxon>Ixodidae</taxon>
        <taxon>Amblyomminae</taxon>
        <taxon>Amblyomma</taxon>
    </lineage>
</organism>
<proteinExistence type="predicted"/>
<feature type="compositionally biased region" description="Basic residues" evidence="1">
    <location>
        <begin position="252"/>
        <end position="261"/>
    </location>
</feature>
<keyword evidence="4" id="KW-1185">Reference proteome</keyword>
<feature type="compositionally biased region" description="Basic and acidic residues" evidence="1">
    <location>
        <begin position="81"/>
        <end position="92"/>
    </location>
</feature>
<feature type="compositionally biased region" description="Basic and acidic residues" evidence="1">
    <location>
        <begin position="156"/>
        <end position="165"/>
    </location>
</feature>
<keyword evidence="2" id="KW-0812">Transmembrane</keyword>
<dbReference type="EMBL" id="JARKHS020013365">
    <property type="protein sequence ID" value="KAK8776092.1"/>
    <property type="molecule type" value="Genomic_DNA"/>
</dbReference>
<name>A0AAQ4EMR8_AMBAM</name>
<protein>
    <submittedName>
        <fullName evidence="3">Uncharacterized protein</fullName>
    </submittedName>
</protein>
<feature type="compositionally biased region" description="Basic and acidic residues" evidence="1">
    <location>
        <begin position="241"/>
        <end position="251"/>
    </location>
</feature>
<feature type="compositionally biased region" description="Basic residues" evidence="1">
    <location>
        <begin position="66"/>
        <end position="80"/>
    </location>
</feature>
<comment type="caution">
    <text evidence="3">The sequence shown here is derived from an EMBL/GenBank/DDBJ whole genome shotgun (WGS) entry which is preliminary data.</text>
</comment>
<evidence type="ECO:0000256" key="2">
    <source>
        <dbReference type="SAM" id="Phobius"/>
    </source>
</evidence>
<dbReference type="SUPFAM" id="SSF55486">
    <property type="entry name" value="Metalloproteases ('zincins'), catalytic domain"/>
    <property type="match status" value="1"/>
</dbReference>
<evidence type="ECO:0000313" key="4">
    <source>
        <dbReference type="Proteomes" id="UP001321473"/>
    </source>
</evidence>
<keyword evidence="2" id="KW-1133">Transmembrane helix</keyword>
<feature type="compositionally biased region" description="Acidic residues" evidence="1">
    <location>
        <begin position="225"/>
        <end position="240"/>
    </location>
</feature>
<sequence>MPAEAKGGGGKSTVPVVSEVCPTTSPADQARDAVVNPEVPPASTELPEAPKDVAAPTDSKMGEKSTRKHHKRRRSSVKPRRSSEDVAKERSGTGRVKRHKHKSAEGEAGRHGNEEPMPCQVPPAPTTEAGNEPTKKQETSAFQVSESKPTEVTASEGKDPRRLEGQEADNSHLAGPQPSMSSAPAEGNHSAQDAKGGDGGAKETNGNRQDEDVDVEAHANGTDKEGEDANSQEKAEEDSEDRLKDEDSETRKQRKRAKVLKRASCVSFQSPDDEPRGTRGTGTAAIETPSRQAGKCPFMTVIHVPGDVFDLQATTLRVDSVERARPGSQHVTALVHLQYRSLGIVVAVVSAVVALSLVLWISIAPKPFARGVCRSVACAELSASFEGVLNYQFDPCVNLNAFVCSKGHMLGSGFDVASRSSMAHHIKEYQLAMVDLLLSAESTTFTASSSAITVLRSQNAAQASTWFELVQTLEGVGSREKYFQMFHKRYNAPLTAPEKVALWLETEKDVLSILDAVRSPGTIERPVIAHLAKIAANISNCTVDNWISPVTNTPGGSAVDEKTLVSVQDVRLLRAVDQILSKYSADALMQHLSWWLLQILIVIGSPQDYVIIAGSQEVALWPLKVDSSNGTLWQLYEKLCVSCQPLDNLTSVQGSESETNATSRRAMLMDSWLHINFMFWSLTDRQRELMQHQWQGDTLDAFRYETLTNRLRVSHAALRHPFYHPDSDEVFPANLGGLGASFLTHALQMFVAPVRDAKAIRIADELGNALKKWATPTGFNAVASFTSAVKRRTTAKYPHRSHDNHRR</sequence>
<dbReference type="AlphaFoldDB" id="A0AAQ4EMR8"/>
<dbReference type="Proteomes" id="UP001321473">
    <property type="component" value="Unassembled WGS sequence"/>
</dbReference>
<feature type="compositionally biased region" description="Basic and acidic residues" evidence="1">
    <location>
        <begin position="103"/>
        <end position="114"/>
    </location>
</feature>
<feature type="transmembrane region" description="Helical" evidence="2">
    <location>
        <begin position="342"/>
        <end position="363"/>
    </location>
</feature>